<dbReference type="SUPFAM" id="SSF53254">
    <property type="entry name" value="Phosphoglycerate mutase-like"/>
    <property type="match status" value="1"/>
</dbReference>
<evidence type="ECO:0000313" key="2">
    <source>
        <dbReference type="Proteomes" id="UP000478505"/>
    </source>
</evidence>
<dbReference type="InterPro" id="IPR029033">
    <property type="entry name" value="His_PPase_superfam"/>
</dbReference>
<dbReference type="Proteomes" id="UP000478505">
    <property type="component" value="Unassembled WGS sequence"/>
</dbReference>
<keyword evidence="2" id="KW-1185">Reference proteome</keyword>
<organism evidence="1 2">
    <name type="scientific">Psychroflexus aurantiacus</name>
    <dbReference type="NCBI Taxonomy" id="2709310"/>
    <lineage>
        <taxon>Bacteria</taxon>
        <taxon>Pseudomonadati</taxon>
        <taxon>Bacteroidota</taxon>
        <taxon>Flavobacteriia</taxon>
        <taxon>Flavobacteriales</taxon>
        <taxon>Flavobacteriaceae</taxon>
        <taxon>Psychroflexus</taxon>
    </lineage>
</organism>
<dbReference type="RefSeq" id="WP_164003868.1">
    <property type="nucleotide sequence ID" value="NZ_JAAIKD010000002.1"/>
</dbReference>
<evidence type="ECO:0000313" key="1">
    <source>
        <dbReference type="EMBL" id="NEV93134.1"/>
    </source>
</evidence>
<protein>
    <submittedName>
        <fullName evidence="1">Histidine phosphatase family protein</fullName>
    </submittedName>
</protein>
<dbReference type="PROSITE" id="PS51257">
    <property type="entry name" value="PROKAR_LIPOPROTEIN"/>
    <property type="match status" value="1"/>
</dbReference>
<proteinExistence type="predicted"/>
<gene>
    <name evidence="1" type="ORF">G3567_03095</name>
</gene>
<sequence>MKSTPLYIISLIVLLMTSCKESSTSSFPYDIPEGQDPRNTTYYFLRHAEKDTSNPQEKDPHLTDEGIRRANYMATYFADKDFDLFYSTDYSRTIQTLIPIVHKFKGTIQSYEAQKDTLFTEAFWKETYGKNVLVVGHSNTNPKFVNEIISEEKYQDLDESNYDVFFKVEVKKDLSLKDSMITREVPEDFTYN</sequence>
<dbReference type="InterPro" id="IPR013078">
    <property type="entry name" value="His_Pase_superF_clade-1"/>
</dbReference>
<name>A0A6B3R6M5_9FLAO</name>
<dbReference type="Pfam" id="PF00300">
    <property type="entry name" value="His_Phos_1"/>
    <property type="match status" value="1"/>
</dbReference>
<dbReference type="CDD" id="cd07067">
    <property type="entry name" value="HP_PGM_like"/>
    <property type="match status" value="1"/>
</dbReference>
<dbReference type="EMBL" id="JAAIKD010000002">
    <property type="protein sequence ID" value="NEV93134.1"/>
    <property type="molecule type" value="Genomic_DNA"/>
</dbReference>
<comment type="caution">
    <text evidence="1">The sequence shown here is derived from an EMBL/GenBank/DDBJ whole genome shotgun (WGS) entry which is preliminary data.</text>
</comment>
<reference evidence="1 2" key="1">
    <citation type="submission" date="2020-02" db="EMBL/GenBank/DDBJ databases">
        <title>Flavobacteriaceae Psychroflexus bacterium YR1-1, complete genome.</title>
        <authorList>
            <person name="Li Y."/>
            <person name="Wu S."/>
        </authorList>
    </citation>
    <scope>NUCLEOTIDE SEQUENCE [LARGE SCALE GENOMIC DNA]</scope>
    <source>
        <strain evidence="1 2">YR1-1</strain>
    </source>
</reference>
<accession>A0A6B3R6M5</accession>
<dbReference type="AlphaFoldDB" id="A0A6B3R6M5"/>
<dbReference type="Gene3D" id="3.40.50.1240">
    <property type="entry name" value="Phosphoglycerate mutase-like"/>
    <property type="match status" value="1"/>
</dbReference>